<sequence>MSYSNPLHPPITSTHLSPYNALHRAMQASPSTRRHVPHPTESKWKRPSTNPIAFDFVGYPEQGMPLHELFFRGAHALQHMMEGADDMILADTGLESINFHISWPGYEHVEWNRDIEIITSRGPITRSHLGNVVAQHFTLFIERAQVECSKAEDWHLGRGGIRLEHIILLCVHNVSEDTWQAEVAVDFQ</sequence>
<accession>A0ABR2ZTE5</accession>
<protein>
    <submittedName>
        <fullName evidence="1">Uncharacterized protein</fullName>
    </submittedName>
</protein>
<reference evidence="1 2" key="1">
    <citation type="submission" date="2024-05" db="EMBL/GenBank/DDBJ databases">
        <title>A draft genome resource for the thread blight pathogen Marasmius tenuissimus strain MS-2.</title>
        <authorList>
            <person name="Yulfo-Soto G.E."/>
            <person name="Baruah I.K."/>
            <person name="Amoako-Attah I."/>
            <person name="Bukari Y."/>
            <person name="Meinhardt L.W."/>
            <person name="Bailey B.A."/>
            <person name="Cohen S.P."/>
        </authorList>
    </citation>
    <scope>NUCLEOTIDE SEQUENCE [LARGE SCALE GENOMIC DNA]</scope>
    <source>
        <strain evidence="1 2">MS-2</strain>
    </source>
</reference>
<organism evidence="1 2">
    <name type="scientific">Marasmius tenuissimus</name>
    <dbReference type="NCBI Taxonomy" id="585030"/>
    <lineage>
        <taxon>Eukaryota</taxon>
        <taxon>Fungi</taxon>
        <taxon>Dikarya</taxon>
        <taxon>Basidiomycota</taxon>
        <taxon>Agaricomycotina</taxon>
        <taxon>Agaricomycetes</taxon>
        <taxon>Agaricomycetidae</taxon>
        <taxon>Agaricales</taxon>
        <taxon>Marasmiineae</taxon>
        <taxon>Marasmiaceae</taxon>
        <taxon>Marasmius</taxon>
    </lineage>
</organism>
<keyword evidence="2" id="KW-1185">Reference proteome</keyword>
<name>A0ABR2ZTE5_9AGAR</name>
<gene>
    <name evidence="1" type="ORF">AAF712_008074</name>
</gene>
<dbReference type="EMBL" id="JBBXMP010000054">
    <property type="protein sequence ID" value="KAL0064952.1"/>
    <property type="molecule type" value="Genomic_DNA"/>
</dbReference>
<comment type="caution">
    <text evidence="1">The sequence shown here is derived from an EMBL/GenBank/DDBJ whole genome shotgun (WGS) entry which is preliminary data.</text>
</comment>
<evidence type="ECO:0000313" key="2">
    <source>
        <dbReference type="Proteomes" id="UP001437256"/>
    </source>
</evidence>
<evidence type="ECO:0000313" key="1">
    <source>
        <dbReference type="EMBL" id="KAL0064952.1"/>
    </source>
</evidence>
<dbReference type="Proteomes" id="UP001437256">
    <property type="component" value="Unassembled WGS sequence"/>
</dbReference>
<proteinExistence type="predicted"/>